<dbReference type="EMBL" id="CP074691">
    <property type="protein sequence ID" value="QVL35500.1"/>
    <property type="molecule type" value="Genomic_DNA"/>
</dbReference>
<accession>A0ACD1DTM1</accession>
<evidence type="ECO:0000313" key="2">
    <source>
        <dbReference type="Proteomes" id="UP000682204"/>
    </source>
</evidence>
<sequence length="99" mass="11300">MSIESQLADAVTGKLIPLLEATIERKLTEHRQIDGQEKRYGFLRLPQVLQLIPVSKATWWQLVKEGKAPAGIRLSANVTVWREADIDRYIREAGRDDCK</sequence>
<proteinExistence type="predicted"/>
<dbReference type="Proteomes" id="UP000682204">
    <property type="component" value="Chromosome"/>
</dbReference>
<protein>
    <submittedName>
        <fullName evidence="1">AlpA family phage regulatory protein</fullName>
    </submittedName>
</protein>
<gene>
    <name evidence="1" type="ORF">KIH16_09910</name>
</gene>
<organism evidence="1 2">
    <name type="scientific">Aminirod propionatiphilus</name>
    <dbReference type="NCBI Taxonomy" id="3415223"/>
    <lineage>
        <taxon>Bacteria</taxon>
        <taxon>Thermotogati</taxon>
        <taxon>Synergistota</taxon>
        <taxon>Synergistia</taxon>
        <taxon>Synergistales</taxon>
        <taxon>Aminiphilaceae</taxon>
        <taxon>Aminirod</taxon>
    </lineage>
</organism>
<keyword evidence="2" id="KW-1185">Reference proteome</keyword>
<evidence type="ECO:0000313" key="1">
    <source>
        <dbReference type="EMBL" id="QVL35500.1"/>
    </source>
</evidence>
<reference evidence="1" key="1">
    <citation type="submission" date="2021-05" db="EMBL/GenBank/DDBJ databases">
        <title>An isolated secondary fermenter in methanogenic hydrocarbon-degrading communities.</title>
        <authorList>
            <person name="Liu Y.-F."/>
            <person name="Liu Z.-l."/>
        </authorList>
    </citation>
    <scope>NUCLEOTIDE SEQUENCE</scope>
    <source>
        <strain evidence="1">L-13</strain>
    </source>
</reference>
<name>A0ACD1DTM1_9BACT</name>